<evidence type="ECO:0000313" key="3">
    <source>
        <dbReference type="RefSeq" id="XP_052752528.1"/>
    </source>
</evidence>
<dbReference type="Proteomes" id="UP001652740">
    <property type="component" value="Unplaced"/>
</dbReference>
<dbReference type="RefSeq" id="XP_052752528.1">
    <property type="nucleotide sequence ID" value="XM_052896568.1"/>
</dbReference>
<reference evidence="3" key="1">
    <citation type="submission" date="2025-08" db="UniProtKB">
        <authorList>
            <consortium name="RefSeq"/>
        </authorList>
    </citation>
    <scope>IDENTIFICATION</scope>
    <source>
        <tissue evidence="3">Whole larvae</tissue>
    </source>
</reference>
<proteinExistence type="predicted"/>
<organism evidence="2 3">
    <name type="scientific">Galleria mellonella</name>
    <name type="common">Greater wax moth</name>
    <dbReference type="NCBI Taxonomy" id="7137"/>
    <lineage>
        <taxon>Eukaryota</taxon>
        <taxon>Metazoa</taxon>
        <taxon>Ecdysozoa</taxon>
        <taxon>Arthropoda</taxon>
        <taxon>Hexapoda</taxon>
        <taxon>Insecta</taxon>
        <taxon>Pterygota</taxon>
        <taxon>Neoptera</taxon>
        <taxon>Endopterygota</taxon>
        <taxon>Lepidoptera</taxon>
        <taxon>Glossata</taxon>
        <taxon>Ditrysia</taxon>
        <taxon>Pyraloidea</taxon>
        <taxon>Pyralidae</taxon>
        <taxon>Galleriinae</taxon>
        <taxon>Galleria</taxon>
    </lineage>
</organism>
<sequence length="106" mass="12428">MRVNENQDRNSVLQFWSNMKNRFSKEDKQSDTKKPMCMQLRNVQRNDGSSSTNNDKSVTESGPENSQENRKADVLPTPDSDDNHHNWNVNTIIRINIEDYDMMVHE</sequence>
<name>A0ABM3MN16_GALME</name>
<feature type="compositionally biased region" description="Polar residues" evidence="1">
    <location>
        <begin position="41"/>
        <end position="66"/>
    </location>
</feature>
<feature type="region of interest" description="Disordered" evidence="1">
    <location>
        <begin position="1"/>
        <end position="90"/>
    </location>
</feature>
<evidence type="ECO:0000313" key="2">
    <source>
        <dbReference type="Proteomes" id="UP001652740"/>
    </source>
</evidence>
<feature type="compositionally biased region" description="Basic and acidic residues" evidence="1">
    <location>
        <begin position="23"/>
        <end position="34"/>
    </location>
</feature>
<evidence type="ECO:0000256" key="1">
    <source>
        <dbReference type="SAM" id="MobiDB-lite"/>
    </source>
</evidence>
<gene>
    <name evidence="3" type="primary">LOC128201046</name>
</gene>
<dbReference type="GeneID" id="128201046"/>
<protein>
    <submittedName>
        <fullName evidence="3">Uncharacterized protein LOC128201046</fullName>
    </submittedName>
</protein>
<accession>A0ABM3MN16</accession>
<feature type="compositionally biased region" description="Polar residues" evidence="1">
    <location>
        <begin position="9"/>
        <end position="21"/>
    </location>
</feature>
<keyword evidence="2" id="KW-1185">Reference proteome</keyword>